<dbReference type="Gene3D" id="3.30.460.10">
    <property type="entry name" value="Beta Polymerase, domain 2"/>
    <property type="match status" value="1"/>
</dbReference>
<evidence type="ECO:0000313" key="2">
    <source>
        <dbReference type="Proteomes" id="UP000216052"/>
    </source>
</evidence>
<dbReference type="PANTHER" id="PTHR34822:SF1">
    <property type="entry name" value="GRPB FAMILY PROTEIN"/>
    <property type="match status" value="1"/>
</dbReference>
<organism evidence="1 2">
    <name type="scientific">Sporomusa acidovorans (strain ATCC 49682 / DSM 3132 / Mol)</name>
    <dbReference type="NCBI Taxonomy" id="1123286"/>
    <lineage>
        <taxon>Bacteria</taxon>
        <taxon>Bacillati</taxon>
        <taxon>Bacillota</taxon>
        <taxon>Negativicutes</taxon>
        <taxon>Selenomonadales</taxon>
        <taxon>Sporomusaceae</taxon>
        <taxon>Sporomusa</taxon>
    </lineage>
</organism>
<dbReference type="EMBL" id="CP155571">
    <property type="protein sequence ID" value="XFO75455.1"/>
    <property type="molecule type" value="Genomic_DNA"/>
</dbReference>
<dbReference type="SUPFAM" id="SSF81301">
    <property type="entry name" value="Nucleotidyltransferase"/>
    <property type="match status" value="1"/>
</dbReference>
<dbReference type="Pfam" id="PF04229">
    <property type="entry name" value="GrpB"/>
    <property type="match status" value="1"/>
</dbReference>
<dbReference type="PANTHER" id="PTHR34822">
    <property type="entry name" value="GRPB DOMAIN PROTEIN (AFU_ORTHOLOGUE AFUA_1G01530)"/>
    <property type="match status" value="1"/>
</dbReference>
<keyword evidence="2" id="KW-1185">Reference proteome</keyword>
<evidence type="ECO:0000313" key="1">
    <source>
        <dbReference type="EMBL" id="XFO75455.1"/>
    </source>
</evidence>
<dbReference type="InterPro" id="IPR007344">
    <property type="entry name" value="GrpB/CoaE"/>
</dbReference>
<proteinExistence type="predicted"/>
<evidence type="ECO:0008006" key="3">
    <source>
        <dbReference type="Google" id="ProtNLM"/>
    </source>
</evidence>
<dbReference type="InterPro" id="IPR043519">
    <property type="entry name" value="NT_sf"/>
</dbReference>
<protein>
    <recommendedName>
        <fullName evidence="3">Dephospho-CoA kinase/protein folding accessory domain-containing protein</fullName>
    </recommendedName>
</protein>
<gene>
    <name evidence="1" type="ORF">SPACI_055760</name>
</gene>
<name>A0ABZ3JB00_SPOA4</name>
<reference evidence="1" key="1">
    <citation type="submission" date="2024-05" db="EMBL/GenBank/DDBJ databases">
        <title>Isolation and characterization of Sporomusa carbonis sp. nov., a carboxydotrophic hydrogenogen in the genus of Sporomusa isolated from a charcoal burning pile.</title>
        <authorList>
            <person name="Boeer T."/>
            <person name="Rosenbaum F."/>
            <person name="Eysell L."/>
            <person name="Mueller V."/>
            <person name="Daniel R."/>
            <person name="Poehlein A."/>
        </authorList>
    </citation>
    <scope>NUCLEOTIDE SEQUENCE [LARGE SCALE GENOMIC DNA]</scope>
    <source>
        <strain evidence="1">DSM 3132</strain>
    </source>
</reference>
<dbReference type="Proteomes" id="UP000216052">
    <property type="component" value="Chromosome"/>
</dbReference>
<accession>A0ABZ3JB00</accession>
<sequence>MGKELSDMTLVELWELFPIILKEHNKEYKNWYEIEKQRLLNCIDEQDIIRINHIGSTAVEGLIAKPTVDILLEIDNATNIEKLTDILSHNDWILMSSTDNPCMKRIFNKGYTKEGFAEKVYHLHVRYYDNWGELYFRDYLMEHKEVADQYGQLKLRLLEKYEHDRDGYTAAKSDFILQYTQMAKAEYVDKCCKEYCSAGACYSWKLRF</sequence>